<name>A0A061DFX8_THECC</name>
<evidence type="ECO:0000313" key="1">
    <source>
        <dbReference type="EMBL" id="EOX91155.1"/>
    </source>
</evidence>
<dbReference type="EMBL" id="CM001879">
    <property type="protein sequence ID" value="EOX91155.1"/>
    <property type="molecule type" value="Genomic_DNA"/>
</dbReference>
<dbReference type="HOGENOM" id="CLU_2780934_0_0_1"/>
<organism evidence="1 2">
    <name type="scientific">Theobroma cacao</name>
    <name type="common">Cacao</name>
    <name type="synonym">Cocoa</name>
    <dbReference type="NCBI Taxonomy" id="3641"/>
    <lineage>
        <taxon>Eukaryota</taxon>
        <taxon>Viridiplantae</taxon>
        <taxon>Streptophyta</taxon>
        <taxon>Embryophyta</taxon>
        <taxon>Tracheophyta</taxon>
        <taxon>Spermatophyta</taxon>
        <taxon>Magnoliopsida</taxon>
        <taxon>eudicotyledons</taxon>
        <taxon>Gunneridae</taxon>
        <taxon>Pentapetalae</taxon>
        <taxon>rosids</taxon>
        <taxon>malvids</taxon>
        <taxon>Malvales</taxon>
        <taxon>Malvaceae</taxon>
        <taxon>Byttnerioideae</taxon>
        <taxon>Theobroma</taxon>
    </lineage>
</organism>
<dbReference type="Gramene" id="EOX91155">
    <property type="protein sequence ID" value="EOX91155"/>
    <property type="gene ID" value="TCM_000434"/>
</dbReference>
<dbReference type="Proteomes" id="UP000026915">
    <property type="component" value="Chromosome 1"/>
</dbReference>
<proteinExistence type="predicted"/>
<protein>
    <submittedName>
        <fullName evidence="1">Uncharacterized protein</fullName>
    </submittedName>
</protein>
<accession>A0A061DFX8</accession>
<reference evidence="1 2" key="1">
    <citation type="journal article" date="2013" name="Genome Biol.">
        <title>The genome sequence of the most widely cultivated cacao type and its use to identify candidate genes regulating pod color.</title>
        <authorList>
            <person name="Motamayor J.C."/>
            <person name="Mockaitis K."/>
            <person name="Schmutz J."/>
            <person name="Haiminen N."/>
            <person name="Iii D.L."/>
            <person name="Cornejo O."/>
            <person name="Findley S.D."/>
            <person name="Zheng P."/>
            <person name="Utro F."/>
            <person name="Royaert S."/>
            <person name="Saski C."/>
            <person name="Jenkins J."/>
            <person name="Podicheti R."/>
            <person name="Zhao M."/>
            <person name="Scheffler B.E."/>
            <person name="Stack J.C."/>
            <person name="Feltus F.A."/>
            <person name="Mustiga G.M."/>
            <person name="Amores F."/>
            <person name="Phillips W."/>
            <person name="Marelli J.P."/>
            <person name="May G.D."/>
            <person name="Shapiro H."/>
            <person name="Ma J."/>
            <person name="Bustamante C.D."/>
            <person name="Schnell R.J."/>
            <person name="Main D."/>
            <person name="Gilbert D."/>
            <person name="Parida L."/>
            <person name="Kuhn D.N."/>
        </authorList>
    </citation>
    <scope>NUCLEOTIDE SEQUENCE [LARGE SCALE GENOMIC DNA]</scope>
    <source>
        <strain evidence="2">cv. Matina 1-6</strain>
    </source>
</reference>
<evidence type="ECO:0000313" key="2">
    <source>
        <dbReference type="Proteomes" id="UP000026915"/>
    </source>
</evidence>
<dbReference type="InParanoid" id="A0A061DFX8"/>
<gene>
    <name evidence="1" type="ORF">TCM_000434</name>
</gene>
<sequence>MHDRQKAVWWEPVVGHHPHLPLATPVTVPCRFVGPTVRGNGGVHLACQHEFHELLRGLMGSLACCCCRR</sequence>
<dbReference type="AlphaFoldDB" id="A0A061DFX8"/>
<keyword evidence="2" id="KW-1185">Reference proteome</keyword>